<feature type="non-terminal residue" evidence="1">
    <location>
        <position position="1"/>
    </location>
</feature>
<evidence type="ECO:0000313" key="1">
    <source>
        <dbReference type="EMBL" id="KAK1803654.1"/>
    </source>
</evidence>
<keyword evidence="2" id="KW-1185">Reference proteome</keyword>
<dbReference type="InterPro" id="IPR043128">
    <property type="entry name" value="Rev_trsase/Diguanyl_cyclase"/>
</dbReference>
<evidence type="ECO:0008006" key="3">
    <source>
        <dbReference type="Google" id="ProtNLM"/>
    </source>
</evidence>
<protein>
    <recommendedName>
        <fullName evidence="3">Reverse transcriptase/retrotransposon-derived protein RNase H-like domain-containing protein</fullName>
    </recommendedName>
</protein>
<proteinExistence type="predicted"/>
<dbReference type="Proteomes" id="UP001239994">
    <property type="component" value="Unassembled WGS sequence"/>
</dbReference>
<dbReference type="InterPro" id="IPR043502">
    <property type="entry name" value="DNA/RNA_pol_sf"/>
</dbReference>
<comment type="caution">
    <text evidence="1">The sequence shown here is derived from an EMBL/GenBank/DDBJ whole genome shotgun (WGS) entry which is preliminary data.</text>
</comment>
<dbReference type="SUPFAM" id="SSF56672">
    <property type="entry name" value="DNA/RNA polymerases"/>
    <property type="match status" value="1"/>
</dbReference>
<reference evidence="1" key="1">
    <citation type="submission" date="2023-03" db="EMBL/GenBank/DDBJ databases">
        <title>Electrophorus voltai genome.</title>
        <authorList>
            <person name="Bian C."/>
        </authorList>
    </citation>
    <scope>NUCLEOTIDE SEQUENCE</scope>
    <source>
        <strain evidence="1">CB-2022</strain>
        <tissue evidence="1">Muscle</tissue>
    </source>
</reference>
<name>A0AAD8ZQN3_9TELE</name>
<dbReference type="Gene3D" id="3.30.70.270">
    <property type="match status" value="1"/>
</dbReference>
<gene>
    <name evidence="1" type="ORF">P4O66_021061</name>
</gene>
<sequence>HFVREFSVKAHPLTNLLHGKNNQLSWGPVIENAFKELKMAFTTTSLQHPNRASPFNVEDGMKGCVVYTDFFCNKFFNENETETDYKHSDNVTELEYVTSRAGEVLTSSGDIVGQWREQPSEHVLTRGSA</sequence>
<dbReference type="AlphaFoldDB" id="A0AAD8ZQN3"/>
<organism evidence="1 2">
    <name type="scientific">Electrophorus voltai</name>
    <dbReference type="NCBI Taxonomy" id="2609070"/>
    <lineage>
        <taxon>Eukaryota</taxon>
        <taxon>Metazoa</taxon>
        <taxon>Chordata</taxon>
        <taxon>Craniata</taxon>
        <taxon>Vertebrata</taxon>
        <taxon>Euteleostomi</taxon>
        <taxon>Actinopterygii</taxon>
        <taxon>Neopterygii</taxon>
        <taxon>Teleostei</taxon>
        <taxon>Ostariophysi</taxon>
        <taxon>Gymnotiformes</taxon>
        <taxon>Gymnotoidei</taxon>
        <taxon>Gymnotidae</taxon>
        <taxon>Electrophorus</taxon>
    </lineage>
</organism>
<accession>A0AAD8ZQN3</accession>
<evidence type="ECO:0000313" key="2">
    <source>
        <dbReference type="Proteomes" id="UP001239994"/>
    </source>
</evidence>
<dbReference type="EMBL" id="JAROKS010000005">
    <property type="protein sequence ID" value="KAK1803654.1"/>
    <property type="molecule type" value="Genomic_DNA"/>
</dbReference>